<evidence type="ECO:0000313" key="2">
    <source>
        <dbReference type="Proteomes" id="UP000216998"/>
    </source>
</evidence>
<comment type="caution">
    <text evidence="1">The sequence shown here is derived from an EMBL/GenBank/DDBJ whole genome shotgun (WGS) entry which is preliminary data.</text>
</comment>
<evidence type="ECO:0000313" key="1">
    <source>
        <dbReference type="EMBL" id="OYQ33808.1"/>
    </source>
</evidence>
<accession>A0A255YX90</accession>
<reference evidence="1 2" key="1">
    <citation type="submission" date="2017-07" db="EMBL/GenBank/DDBJ databases">
        <title>Niveispirillum cyanobacteriorum sp. nov., isolated from cyanobacterial aggregates in a eutrophic lake.</title>
        <authorList>
            <person name="Cai H."/>
        </authorList>
    </citation>
    <scope>NUCLEOTIDE SEQUENCE [LARGE SCALE GENOMIC DNA]</scope>
    <source>
        <strain evidence="2">TH1-14</strain>
    </source>
</reference>
<organism evidence="1 2">
    <name type="scientific">Niveispirillum lacus</name>
    <dbReference type="NCBI Taxonomy" id="1981099"/>
    <lineage>
        <taxon>Bacteria</taxon>
        <taxon>Pseudomonadati</taxon>
        <taxon>Pseudomonadota</taxon>
        <taxon>Alphaproteobacteria</taxon>
        <taxon>Rhodospirillales</taxon>
        <taxon>Azospirillaceae</taxon>
        <taxon>Niveispirillum</taxon>
    </lineage>
</organism>
<dbReference type="AlphaFoldDB" id="A0A255YX90"/>
<gene>
    <name evidence="1" type="ORF">CHU95_13945</name>
</gene>
<dbReference type="EMBL" id="NOXU01000030">
    <property type="protein sequence ID" value="OYQ33808.1"/>
    <property type="molecule type" value="Genomic_DNA"/>
</dbReference>
<dbReference type="Proteomes" id="UP000216998">
    <property type="component" value="Unassembled WGS sequence"/>
</dbReference>
<keyword evidence="2" id="KW-1185">Reference proteome</keyword>
<dbReference type="OrthoDB" id="7318471at2"/>
<proteinExistence type="predicted"/>
<name>A0A255YX90_9PROT</name>
<protein>
    <submittedName>
        <fullName evidence="1">Uncharacterized protein</fullName>
    </submittedName>
</protein>
<sequence>MMVPSTAWAQVSDQNAQANRQFVQAMQTIRQADQSYDEGEQTKLLQQADALLADIIMRLPESTLAVQLMTNQFIGDFDYVEFKNRLRGLVCADPKSNACLLHRIEALVTPIEYPIAAPRWDWLSLAVAHYQIGEKARVRPIVAPFVQALRTGGAKGDVSPDLFVSRTLALTGEVDRALTITREFHDCATRVYNLSDIVEALVWRGDVTRATEITEELTEFARTQGCAWELGLVAQSLLNVGLEARARTLFLNTVEEQFSRFKDRRGNCCPPELAVAAGDLGDTNLALGLLRTVQEESPWTIPQVLGRLEARGEKVLTLTYADQLQDNDLKAETYVELIDGALRAKDRGQADTLSARLDKTVTDSRTPITLVQRARADRLLFADNRWRGTFQAAISEAERGSGQRRDIAVPLLAALVEIETGKPMLE</sequence>